<dbReference type="OrthoDB" id="9783788at2"/>
<evidence type="ECO:0000256" key="2">
    <source>
        <dbReference type="ARBA" id="ARBA00023082"/>
    </source>
</evidence>
<dbReference type="Pfam" id="PF04542">
    <property type="entry name" value="Sigma70_r2"/>
    <property type="match status" value="1"/>
</dbReference>
<dbReference type="GO" id="GO:0006352">
    <property type="term" value="P:DNA-templated transcription initiation"/>
    <property type="evidence" value="ECO:0007669"/>
    <property type="project" value="InterPro"/>
</dbReference>
<dbReference type="Gene3D" id="1.10.10.10">
    <property type="entry name" value="Winged helix-like DNA-binding domain superfamily/Winged helix DNA-binding domain"/>
    <property type="match status" value="2"/>
</dbReference>
<dbReference type="PANTHER" id="PTHR30603:SF47">
    <property type="entry name" value="RNA POLYMERASE SIGMA FACTOR SIGD, CHLOROPLASTIC"/>
    <property type="match status" value="1"/>
</dbReference>
<dbReference type="SUPFAM" id="SSF88659">
    <property type="entry name" value="Sigma3 and sigma4 domains of RNA polymerase sigma factors"/>
    <property type="match status" value="2"/>
</dbReference>
<dbReference type="GO" id="GO:0003677">
    <property type="term" value="F:DNA binding"/>
    <property type="evidence" value="ECO:0007669"/>
    <property type="project" value="UniProtKB-KW"/>
</dbReference>
<evidence type="ECO:0000256" key="4">
    <source>
        <dbReference type="ARBA" id="ARBA00023163"/>
    </source>
</evidence>
<keyword evidence="1" id="KW-0805">Transcription regulation</keyword>
<evidence type="ECO:0000259" key="5">
    <source>
        <dbReference type="Pfam" id="PF04542"/>
    </source>
</evidence>
<organism evidence="7 8">
    <name type="scientific">Faecalicatena contorta</name>
    <dbReference type="NCBI Taxonomy" id="39482"/>
    <lineage>
        <taxon>Bacteria</taxon>
        <taxon>Bacillati</taxon>
        <taxon>Bacillota</taxon>
        <taxon>Clostridia</taxon>
        <taxon>Lachnospirales</taxon>
        <taxon>Lachnospiraceae</taxon>
        <taxon>Faecalicatena</taxon>
    </lineage>
</organism>
<sequence>MSMNLENKIDVRTEECGRQEAIKQLSNEQLAAKIQAGENVKANMLLLWQQNKGFIHKMAVKYTYGAELEDLKQEGYIGLCEAVKHYDPEQGVLFINYAAFWIKQGMQRYIENCGSTVRIPSHAHEWIYKYKKAISEYRKYYGAEPSDKALCALLHVNMEKLQAIKKSVCMGQIRSLNEPIVGEDEDLTLGDAVSSGHDMDENIIRHNDHQAMKRWLWEAVDSLDGKQAAVIRCRFMDNKTMKEIGQQYSISGEAVRHQQDKAMRELRKPSKSRKFKGYYEEYIQAASFQHVGVRRFNETWWSEVEREAMRM</sequence>
<dbReference type="InterPro" id="IPR007627">
    <property type="entry name" value="RNA_pol_sigma70_r2"/>
</dbReference>
<feature type="domain" description="RNA polymerase sigma-70 region 2" evidence="5">
    <location>
        <begin position="47"/>
        <end position="110"/>
    </location>
</feature>
<dbReference type="AlphaFoldDB" id="A0A315ZVD7"/>
<dbReference type="InterPro" id="IPR000943">
    <property type="entry name" value="RNA_pol_sigma70"/>
</dbReference>
<keyword evidence="8" id="KW-1185">Reference proteome</keyword>
<gene>
    <name evidence="7" type="ORF">SAMN05216529_10893</name>
</gene>
<feature type="domain" description="RNA polymerase sigma-70 region 4" evidence="6">
    <location>
        <begin position="219"/>
        <end position="268"/>
    </location>
</feature>
<dbReference type="Proteomes" id="UP000254051">
    <property type="component" value="Unassembled WGS sequence"/>
</dbReference>
<dbReference type="SUPFAM" id="SSF88946">
    <property type="entry name" value="Sigma2 domain of RNA polymerase sigma factors"/>
    <property type="match status" value="1"/>
</dbReference>
<dbReference type="Gene3D" id="1.10.601.10">
    <property type="entry name" value="RNA Polymerase Primary Sigma Factor"/>
    <property type="match status" value="1"/>
</dbReference>
<protein>
    <submittedName>
        <fullName evidence="7">RNA polymerase primary sigma factor</fullName>
    </submittedName>
</protein>
<keyword evidence="2" id="KW-0731">Sigma factor</keyword>
<dbReference type="InterPro" id="IPR013325">
    <property type="entry name" value="RNA_pol_sigma_r2"/>
</dbReference>
<dbReference type="Pfam" id="PF04545">
    <property type="entry name" value="Sigma70_r4"/>
    <property type="match status" value="1"/>
</dbReference>
<evidence type="ECO:0000259" key="6">
    <source>
        <dbReference type="Pfam" id="PF04545"/>
    </source>
</evidence>
<keyword evidence="3" id="KW-0238">DNA-binding</keyword>
<accession>A0A315ZVD7</accession>
<reference evidence="8" key="1">
    <citation type="submission" date="2017-07" db="EMBL/GenBank/DDBJ databases">
        <authorList>
            <person name="Varghese N."/>
            <person name="Submissions S."/>
        </authorList>
    </citation>
    <scope>NUCLEOTIDE SEQUENCE [LARGE SCALE GENOMIC DNA]</scope>
    <source>
        <strain evidence="8">NLAE-zl-C134</strain>
    </source>
</reference>
<dbReference type="InterPro" id="IPR014284">
    <property type="entry name" value="RNA_pol_sigma-70_dom"/>
</dbReference>
<dbReference type="InterPro" id="IPR036388">
    <property type="entry name" value="WH-like_DNA-bd_sf"/>
</dbReference>
<dbReference type="PRINTS" id="PR00046">
    <property type="entry name" value="SIGMA70FCT"/>
</dbReference>
<name>A0A315ZVD7_9FIRM</name>
<dbReference type="RefSeq" id="WP_109712140.1">
    <property type="nucleotide sequence ID" value="NZ_QGDS01000008.1"/>
</dbReference>
<evidence type="ECO:0000313" key="7">
    <source>
        <dbReference type="EMBL" id="SUQ14868.1"/>
    </source>
</evidence>
<evidence type="ECO:0000256" key="1">
    <source>
        <dbReference type="ARBA" id="ARBA00023015"/>
    </source>
</evidence>
<evidence type="ECO:0000256" key="3">
    <source>
        <dbReference type="ARBA" id="ARBA00023125"/>
    </source>
</evidence>
<dbReference type="InterPro" id="IPR013324">
    <property type="entry name" value="RNA_pol_sigma_r3/r4-like"/>
</dbReference>
<keyword evidence="4" id="KW-0804">Transcription</keyword>
<dbReference type="InterPro" id="IPR007630">
    <property type="entry name" value="RNA_pol_sigma70_r4"/>
</dbReference>
<dbReference type="InterPro" id="IPR050239">
    <property type="entry name" value="Sigma-70_RNA_pol_init_factors"/>
</dbReference>
<evidence type="ECO:0000313" key="8">
    <source>
        <dbReference type="Proteomes" id="UP000254051"/>
    </source>
</evidence>
<dbReference type="GO" id="GO:0016987">
    <property type="term" value="F:sigma factor activity"/>
    <property type="evidence" value="ECO:0007669"/>
    <property type="project" value="UniProtKB-KW"/>
</dbReference>
<dbReference type="EMBL" id="UHJJ01000008">
    <property type="protein sequence ID" value="SUQ14868.1"/>
    <property type="molecule type" value="Genomic_DNA"/>
</dbReference>
<dbReference type="NCBIfam" id="TIGR02937">
    <property type="entry name" value="sigma70-ECF"/>
    <property type="match status" value="1"/>
</dbReference>
<dbReference type="PANTHER" id="PTHR30603">
    <property type="entry name" value="RNA POLYMERASE SIGMA FACTOR RPO"/>
    <property type="match status" value="1"/>
</dbReference>
<proteinExistence type="predicted"/>